<feature type="transmembrane region" description="Helical" evidence="1">
    <location>
        <begin position="15"/>
        <end position="36"/>
    </location>
</feature>
<dbReference type="Proteomes" id="UP000321944">
    <property type="component" value="Chromosome"/>
</dbReference>
<sequence>MILVALCLLTGNKEILIDILKIFVGFLGSTGFGFYIRSKRNE</sequence>
<proteinExistence type="predicted"/>
<name>A0A510KRK8_9FUSO</name>
<keyword evidence="1" id="KW-1133">Transmembrane helix</keyword>
<keyword evidence="1" id="KW-0472">Membrane</keyword>
<accession>A0A510KRK8</accession>
<evidence type="ECO:0000256" key="1">
    <source>
        <dbReference type="SAM" id="Phobius"/>
    </source>
</evidence>
<dbReference type="EMBL" id="AP019841">
    <property type="protein sequence ID" value="BBM54316.1"/>
    <property type="molecule type" value="Genomic_DNA"/>
</dbReference>
<evidence type="ECO:0000313" key="2">
    <source>
        <dbReference type="EMBL" id="BBM54316.1"/>
    </source>
</evidence>
<reference evidence="2 3" key="1">
    <citation type="submission" date="2019-07" db="EMBL/GenBank/DDBJ databases">
        <title>Complete Genome Sequence of Leptotrichia wadei Strain JMUB3936.</title>
        <authorList>
            <person name="Watanabe S."/>
            <person name="Cui L."/>
        </authorList>
    </citation>
    <scope>NUCLEOTIDE SEQUENCE [LARGE SCALE GENOMIC DNA]</scope>
    <source>
        <strain evidence="2 3">JMUB3936</strain>
    </source>
</reference>
<gene>
    <name evidence="2" type="ORF">JMUB3936_0600</name>
</gene>
<dbReference type="AlphaFoldDB" id="A0A510KRK8"/>
<keyword evidence="1" id="KW-0812">Transmembrane</keyword>
<evidence type="ECO:0000313" key="3">
    <source>
        <dbReference type="Proteomes" id="UP000321944"/>
    </source>
</evidence>
<organism evidence="2 3">
    <name type="scientific">Leptotrichia wadei</name>
    <dbReference type="NCBI Taxonomy" id="157687"/>
    <lineage>
        <taxon>Bacteria</taxon>
        <taxon>Fusobacteriati</taxon>
        <taxon>Fusobacteriota</taxon>
        <taxon>Fusobacteriia</taxon>
        <taxon>Fusobacteriales</taxon>
        <taxon>Leptotrichiaceae</taxon>
        <taxon>Leptotrichia</taxon>
    </lineage>
</organism>
<protein>
    <submittedName>
        <fullName evidence="2">Uncharacterized protein</fullName>
    </submittedName>
</protein>